<keyword evidence="1" id="KW-0732">Signal</keyword>
<feature type="chain" id="PRO_5034757353" description="AA1-like domain-containing protein" evidence="1">
    <location>
        <begin position="21"/>
        <end position="184"/>
    </location>
</feature>
<sequence length="184" mass="20338">MHLISILPVAALLLPTISSAHPLQRQANSTSCVPNAYVINSYNYYAADHSSLNIAHGIWDAEVSFDITTYRDGQIYHTDHCSAGEGGLWPSRFDPDKLYDCGAPDMSITGMSGRGDSFVFIHQWNCDRRGYISETPMTITPLECEETDDGSRVGQNCTGPLFSIFAPQNVRVIYTENGDVRRAV</sequence>
<feature type="signal peptide" evidence="1">
    <location>
        <begin position="1"/>
        <end position="20"/>
    </location>
</feature>
<dbReference type="EMBL" id="KV745048">
    <property type="protein sequence ID" value="OCK78640.1"/>
    <property type="molecule type" value="Genomic_DNA"/>
</dbReference>
<dbReference type="AlphaFoldDB" id="A0A8E2E761"/>
<name>A0A8E2E761_9PEZI</name>
<protein>
    <recommendedName>
        <fullName evidence="4">AA1-like domain-containing protein</fullName>
    </recommendedName>
</protein>
<accession>A0A8E2E761</accession>
<evidence type="ECO:0000313" key="2">
    <source>
        <dbReference type="EMBL" id="OCK78640.1"/>
    </source>
</evidence>
<gene>
    <name evidence="2" type="ORF">K432DRAFT_427141</name>
</gene>
<dbReference type="Proteomes" id="UP000250266">
    <property type="component" value="Unassembled WGS sequence"/>
</dbReference>
<organism evidence="2 3">
    <name type="scientific">Lepidopterella palustris CBS 459.81</name>
    <dbReference type="NCBI Taxonomy" id="1314670"/>
    <lineage>
        <taxon>Eukaryota</taxon>
        <taxon>Fungi</taxon>
        <taxon>Dikarya</taxon>
        <taxon>Ascomycota</taxon>
        <taxon>Pezizomycotina</taxon>
        <taxon>Dothideomycetes</taxon>
        <taxon>Pleosporomycetidae</taxon>
        <taxon>Mytilinidiales</taxon>
        <taxon>Argynnaceae</taxon>
        <taxon>Lepidopterella</taxon>
    </lineage>
</organism>
<reference evidence="2 3" key="1">
    <citation type="journal article" date="2016" name="Nat. Commun.">
        <title>Ectomycorrhizal ecology is imprinted in the genome of the dominant symbiotic fungus Cenococcum geophilum.</title>
        <authorList>
            <consortium name="DOE Joint Genome Institute"/>
            <person name="Peter M."/>
            <person name="Kohler A."/>
            <person name="Ohm R.A."/>
            <person name="Kuo A."/>
            <person name="Krutzmann J."/>
            <person name="Morin E."/>
            <person name="Arend M."/>
            <person name="Barry K.W."/>
            <person name="Binder M."/>
            <person name="Choi C."/>
            <person name="Clum A."/>
            <person name="Copeland A."/>
            <person name="Grisel N."/>
            <person name="Haridas S."/>
            <person name="Kipfer T."/>
            <person name="LaButti K."/>
            <person name="Lindquist E."/>
            <person name="Lipzen A."/>
            <person name="Maire R."/>
            <person name="Meier B."/>
            <person name="Mihaltcheva S."/>
            <person name="Molinier V."/>
            <person name="Murat C."/>
            <person name="Poggeler S."/>
            <person name="Quandt C.A."/>
            <person name="Sperisen C."/>
            <person name="Tritt A."/>
            <person name="Tisserant E."/>
            <person name="Crous P.W."/>
            <person name="Henrissat B."/>
            <person name="Nehls U."/>
            <person name="Egli S."/>
            <person name="Spatafora J.W."/>
            <person name="Grigoriev I.V."/>
            <person name="Martin F.M."/>
        </authorList>
    </citation>
    <scope>NUCLEOTIDE SEQUENCE [LARGE SCALE GENOMIC DNA]</scope>
    <source>
        <strain evidence="2 3">CBS 459.81</strain>
    </source>
</reference>
<proteinExistence type="predicted"/>
<evidence type="ECO:0000256" key="1">
    <source>
        <dbReference type="SAM" id="SignalP"/>
    </source>
</evidence>
<evidence type="ECO:0008006" key="4">
    <source>
        <dbReference type="Google" id="ProtNLM"/>
    </source>
</evidence>
<evidence type="ECO:0000313" key="3">
    <source>
        <dbReference type="Proteomes" id="UP000250266"/>
    </source>
</evidence>
<keyword evidence="3" id="KW-1185">Reference proteome</keyword>